<evidence type="ECO:0000313" key="2">
    <source>
        <dbReference type="EMBL" id="RGS41835.1"/>
    </source>
</evidence>
<dbReference type="EMBL" id="QRVL01000001">
    <property type="protein sequence ID" value="RGS41835.1"/>
    <property type="molecule type" value="Genomic_DNA"/>
</dbReference>
<feature type="transmembrane region" description="Helical" evidence="1">
    <location>
        <begin position="34"/>
        <end position="56"/>
    </location>
</feature>
<keyword evidence="1" id="KW-1133">Transmembrane helix</keyword>
<keyword evidence="1" id="KW-0812">Transmembrane</keyword>
<feature type="transmembrane region" description="Helical" evidence="1">
    <location>
        <begin position="62"/>
        <end position="81"/>
    </location>
</feature>
<comment type="caution">
    <text evidence="2">The sequence shown here is derived from an EMBL/GenBank/DDBJ whole genome shotgun (WGS) entry which is preliminary data.</text>
</comment>
<dbReference type="Proteomes" id="UP000266172">
    <property type="component" value="Unassembled WGS sequence"/>
</dbReference>
<protein>
    <recommendedName>
        <fullName evidence="4">DUF2304 domain-containing protein</fullName>
    </recommendedName>
</protein>
<dbReference type="GeneID" id="93723549"/>
<dbReference type="AlphaFoldDB" id="A0A173YBJ7"/>
<keyword evidence="1" id="KW-0472">Membrane</keyword>
<feature type="transmembrane region" description="Helical" evidence="1">
    <location>
        <begin position="6"/>
        <end position="27"/>
    </location>
</feature>
<sequence>MNVILILRIFLTAAGVLFLLGDINAYVRQKLTDTIGLLWAFVSVALILTGVVSVPGAREEEYLVVLLLAVCLLLLILLFKLSKVVSVLSMKNQELAMQVSLLNQENERILHRLGILTDEKKDIVRD</sequence>
<accession>A0A173YBJ7</accession>
<evidence type="ECO:0000313" key="3">
    <source>
        <dbReference type="Proteomes" id="UP000266172"/>
    </source>
</evidence>
<organism evidence="2 3">
    <name type="scientific">Roseburia hominis</name>
    <dbReference type="NCBI Taxonomy" id="301301"/>
    <lineage>
        <taxon>Bacteria</taxon>
        <taxon>Bacillati</taxon>
        <taxon>Bacillota</taxon>
        <taxon>Clostridia</taxon>
        <taxon>Lachnospirales</taxon>
        <taxon>Lachnospiraceae</taxon>
        <taxon>Roseburia</taxon>
    </lineage>
</organism>
<name>A0A173YBJ7_9FIRM</name>
<evidence type="ECO:0008006" key="4">
    <source>
        <dbReference type="Google" id="ProtNLM"/>
    </source>
</evidence>
<gene>
    <name evidence="2" type="ORF">DWX93_00375</name>
</gene>
<reference evidence="2 3" key="1">
    <citation type="submission" date="2018-08" db="EMBL/GenBank/DDBJ databases">
        <title>A genome reference for cultivated species of the human gut microbiota.</title>
        <authorList>
            <person name="Zou Y."/>
            <person name="Xue W."/>
            <person name="Luo G."/>
        </authorList>
    </citation>
    <scope>NUCLEOTIDE SEQUENCE [LARGE SCALE GENOMIC DNA]</scope>
    <source>
        <strain evidence="2 3">AF22-12AC</strain>
    </source>
</reference>
<dbReference type="RefSeq" id="WP_014079901.1">
    <property type="nucleotide sequence ID" value="NZ_CAKMUY010000016.1"/>
</dbReference>
<evidence type="ECO:0000256" key="1">
    <source>
        <dbReference type="SAM" id="Phobius"/>
    </source>
</evidence>
<proteinExistence type="predicted"/>